<evidence type="ECO:0000256" key="1">
    <source>
        <dbReference type="SAM" id="MobiDB-lite"/>
    </source>
</evidence>
<dbReference type="AlphaFoldDB" id="A0A484N7D3"/>
<feature type="region of interest" description="Disordered" evidence="1">
    <location>
        <begin position="1"/>
        <end position="45"/>
    </location>
</feature>
<reference evidence="2 3" key="1">
    <citation type="submission" date="2018-04" db="EMBL/GenBank/DDBJ databases">
        <authorList>
            <person name="Vogel A."/>
        </authorList>
    </citation>
    <scope>NUCLEOTIDE SEQUENCE [LARGE SCALE GENOMIC DNA]</scope>
</reference>
<evidence type="ECO:0000313" key="3">
    <source>
        <dbReference type="Proteomes" id="UP000595140"/>
    </source>
</evidence>
<sequence>YTDATPVLHRQRVREKRTRAKLRHSPTSNAAANAKGSRSAARHSR</sequence>
<keyword evidence="3" id="KW-1185">Reference proteome</keyword>
<dbReference type="Proteomes" id="UP000595140">
    <property type="component" value="Unassembled WGS sequence"/>
</dbReference>
<gene>
    <name evidence="2" type="ORF">CCAM_LOCUS38726</name>
</gene>
<feature type="non-terminal residue" evidence="2">
    <location>
        <position position="1"/>
    </location>
</feature>
<feature type="compositionally biased region" description="Basic residues" evidence="1">
    <location>
        <begin position="9"/>
        <end position="24"/>
    </location>
</feature>
<accession>A0A484N7D3</accession>
<proteinExistence type="predicted"/>
<protein>
    <submittedName>
        <fullName evidence="2">Uncharacterized protein</fullName>
    </submittedName>
</protein>
<organism evidence="2 3">
    <name type="scientific">Cuscuta campestris</name>
    <dbReference type="NCBI Taxonomy" id="132261"/>
    <lineage>
        <taxon>Eukaryota</taxon>
        <taxon>Viridiplantae</taxon>
        <taxon>Streptophyta</taxon>
        <taxon>Embryophyta</taxon>
        <taxon>Tracheophyta</taxon>
        <taxon>Spermatophyta</taxon>
        <taxon>Magnoliopsida</taxon>
        <taxon>eudicotyledons</taxon>
        <taxon>Gunneridae</taxon>
        <taxon>Pentapetalae</taxon>
        <taxon>asterids</taxon>
        <taxon>lamiids</taxon>
        <taxon>Solanales</taxon>
        <taxon>Convolvulaceae</taxon>
        <taxon>Cuscuteae</taxon>
        <taxon>Cuscuta</taxon>
        <taxon>Cuscuta subgen. Grammica</taxon>
        <taxon>Cuscuta sect. Cleistogrammica</taxon>
    </lineage>
</organism>
<evidence type="ECO:0000313" key="2">
    <source>
        <dbReference type="EMBL" id="VFQ96950.1"/>
    </source>
</evidence>
<name>A0A484N7D3_9ASTE</name>
<dbReference type="EMBL" id="OOIL02006272">
    <property type="protein sequence ID" value="VFQ96950.1"/>
    <property type="molecule type" value="Genomic_DNA"/>
</dbReference>
<feature type="compositionally biased region" description="Low complexity" evidence="1">
    <location>
        <begin position="28"/>
        <end position="39"/>
    </location>
</feature>